<evidence type="ECO:0000256" key="3">
    <source>
        <dbReference type="ARBA" id="ARBA00023172"/>
    </source>
</evidence>
<dbReference type="InterPro" id="IPR013762">
    <property type="entry name" value="Integrase-like_cat_sf"/>
</dbReference>
<evidence type="ECO:0000259" key="5">
    <source>
        <dbReference type="PROSITE" id="PS51898"/>
    </source>
</evidence>
<proteinExistence type="inferred from homology"/>
<gene>
    <name evidence="6" type="ORF">SYK_02390</name>
</gene>
<dbReference type="PANTHER" id="PTHR30349">
    <property type="entry name" value="PHAGE INTEGRASE-RELATED"/>
    <property type="match status" value="1"/>
</dbReference>
<comment type="similarity">
    <text evidence="1">Belongs to the 'phage' integrase family.</text>
</comment>
<name>A0ABM8AWG1_9BACT</name>
<dbReference type="SUPFAM" id="SSF56349">
    <property type="entry name" value="DNA breaking-rejoining enzymes"/>
    <property type="match status" value="1"/>
</dbReference>
<dbReference type="Gene3D" id="1.10.150.130">
    <property type="match status" value="1"/>
</dbReference>
<evidence type="ECO:0000313" key="7">
    <source>
        <dbReference type="Proteomes" id="UP001317742"/>
    </source>
</evidence>
<organism evidence="6 7">
    <name type="scientific">Pseudodesulfovibrio nedwellii</name>
    <dbReference type="NCBI Taxonomy" id="2973072"/>
    <lineage>
        <taxon>Bacteria</taxon>
        <taxon>Pseudomonadati</taxon>
        <taxon>Thermodesulfobacteriota</taxon>
        <taxon>Desulfovibrionia</taxon>
        <taxon>Desulfovibrionales</taxon>
        <taxon>Desulfovibrionaceae</taxon>
    </lineage>
</organism>
<dbReference type="EMBL" id="AP026709">
    <property type="protein sequence ID" value="BDQ35879.1"/>
    <property type="molecule type" value="Genomic_DNA"/>
</dbReference>
<evidence type="ECO:0000313" key="6">
    <source>
        <dbReference type="EMBL" id="BDQ35879.1"/>
    </source>
</evidence>
<dbReference type="Gene3D" id="1.10.443.10">
    <property type="entry name" value="Intergrase catalytic core"/>
    <property type="match status" value="1"/>
</dbReference>
<dbReference type="InterPro" id="IPR050090">
    <property type="entry name" value="Tyrosine_recombinase_XerCD"/>
</dbReference>
<sequence length="453" mass="52208">MGVQKTKRKSGIVYRAYWKNPFTKKKEYGPWESEKADASKLDSLMGHRLKYEREYFQPQIEEGPANSDDLTVNEVCLAYMQGGEMTDSTRRDSWYHVKAVTPFLGDVFVSELDKKYMKALEKYLRVERELKQNTINRKVSIIRSALNWAAEEGLIEENPIDGYVCKRGKDKKFEPPTRKETEKLFQKASPHVRRAIIIGWHTGVRIGPSELLKMEWSRFITISVKEALPDYASAKVYQKAIYQWIADGLLAEKTLKRAGVLQWLEESDDALLIREDVVEHMGTAADKPVRGRFRIMAALKNDEMPWRELPIEGSILPMVIRWRDEDTESGIPWVIHFNGKRISTFKKAWKATKARAKVRDDIRPYDLRHAFITYALEQGADMKAVGKLAGHADETMILRRYQHVVGEMESDAAKAVPTLDTKEKKPKKRGTPKRHPSKNISTHFQGADKNNIQ</sequence>
<evidence type="ECO:0000256" key="2">
    <source>
        <dbReference type="ARBA" id="ARBA00023125"/>
    </source>
</evidence>
<dbReference type="InterPro" id="IPR011010">
    <property type="entry name" value="DNA_brk_join_enz"/>
</dbReference>
<keyword evidence="3" id="KW-0233">DNA recombination</keyword>
<feature type="region of interest" description="Disordered" evidence="4">
    <location>
        <begin position="412"/>
        <end position="453"/>
    </location>
</feature>
<dbReference type="PROSITE" id="PS51898">
    <property type="entry name" value="TYR_RECOMBINASE"/>
    <property type="match status" value="1"/>
</dbReference>
<feature type="compositionally biased region" description="Basic residues" evidence="4">
    <location>
        <begin position="424"/>
        <end position="437"/>
    </location>
</feature>
<protein>
    <recommendedName>
        <fullName evidence="5">Tyr recombinase domain-containing protein</fullName>
    </recommendedName>
</protein>
<accession>A0ABM8AWG1</accession>
<dbReference type="Proteomes" id="UP001317742">
    <property type="component" value="Chromosome"/>
</dbReference>
<feature type="domain" description="Tyr recombinase" evidence="5">
    <location>
        <begin position="171"/>
        <end position="414"/>
    </location>
</feature>
<reference evidence="6 7" key="1">
    <citation type="submission" date="2022-08" db="EMBL/GenBank/DDBJ databases">
        <title>Genome Sequence of the sulphate-reducing bacterium, Pseudodesulfovibrio sp. SYK.</title>
        <authorList>
            <person name="Kondo R."/>
            <person name="Kataoka T."/>
        </authorList>
    </citation>
    <scope>NUCLEOTIDE SEQUENCE [LARGE SCALE GENOMIC DNA]</scope>
    <source>
        <strain evidence="6 7">SYK</strain>
    </source>
</reference>
<dbReference type="Pfam" id="PF13102">
    <property type="entry name" value="Phage_int_SAM_5"/>
    <property type="match status" value="1"/>
</dbReference>
<dbReference type="RefSeq" id="WP_281761808.1">
    <property type="nucleotide sequence ID" value="NZ_AP026709.1"/>
</dbReference>
<keyword evidence="2" id="KW-0238">DNA-binding</keyword>
<dbReference type="PANTHER" id="PTHR30349:SF41">
    <property type="entry name" value="INTEGRASE_RECOMBINASE PROTEIN MJ0367-RELATED"/>
    <property type="match status" value="1"/>
</dbReference>
<dbReference type="InterPro" id="IPR002104">
    <property type="entry name" value="Integrase_catalytic"/>
</dbReference>
<dbReference type="Pfam" id="PF00589">
    <property type="entry name" value="Phage_integrase"/>
    <property type="match status" value="1"/>
</dbReference>
<dbReference type="InterPro" id="IPR025269">
    <property type="entry name" value="SAM-like_dom"/>
</dbReference>
<feature type="compositionally biased region" description="Polar residues" evidence="4">
    <location>
        <begin position="438"/>
        <end position="453"/>
    </location>
</feature>
<keyword evidence="7" id="KW-1185">Reference proteome</keyword>
<dbReference type="InterPro" id="IPR010998">
    <property type="entry name" value="Integrase_recombinase_N"/>
</dbReference>
<evidence type="ECO:0000256" key="4">
    <source>
        <dbReference type="SAM" id="MobiDB-lite"/>
    </source>
</evidence>
<evidence type="ECO:0000256" key="1">
    <source>
        <dbReference type="ARBA" id="ARBA00008857"/>
    </source>
</evidence>